<dbReference type="EMBL" id="LS483426">
    <property type="protein sequence ID" value="SQH24556.1"/>
    <property type="molecule type" value="Genomic_DNA"/>
</dbReference>
<feature type="signal peptide" evidence="2">
    <location>
        <begin position="1"/>
        <end position="24"/>
    </location>
</feature>
<protein>
    <submittedName>
        <fullName evidence="3">Tol-pal system protein YbgF</fullName>
    </submittedName>
</protein>
<feature type="chain" id="PRO_5043421473" evidence="2">
    <location>
        <begin position="25"/>
        <end position="231"/>
    </location>
</feature>
<dbReference type="AlphaFoldDB" id="A0AAX2J2F8"/>
<feature type="compositionally biased region" description="Polar residues" evidence="1">
    <location>
        <begin position="98"/>
        <end position="113"/>
    </location>
</feature>
<keyword evidence="2" id="KW-0732">Signal</keyword>
<name>A0AAX2J2F8_KINKI</name>
<dbReference type="GeneID" id="93262055"/>
<dbReference type="Proteomes" id="UP000248598">
    <property type="component" value="Chromosome 1"/>
</dbReference>
<evidence type="ECO:0000313" key="4">
    <source>
        <dbReference type="Proteomes" id="UP000248598"/>
    </source>
</evidence>
<feature type="region of interest" description="Disordered" evidence="1">
    <location>
        <begin position="70"/>
        <end position="113"/>
    </location>
</feature>
<dbReference type="PROSITE" id="PS51257">
    <property type="entry name" value="PROKAR_LIPOPROTEIN"/>
    <property type="match status" value="1"/>
</dbReference>
<organism evidence="3 4">
    <name type="scientific">Kingella kingae</name>
    <dbReference type="NCBI Taxonomy" id="504"/>
    <lineage>
        <taxon>Bacteria</taxon>
        <taxon>Pseudomonadati</taxon>
        <taxon>Pseudomonadota</taxon>
        <taxon>Betaproteobacteria</taxon>
        <taxon>Neisseriales</taxon>
        <taxon>Neisseriaceae</taxon>
        <taxon>Kingella</taxon>
    </lineage>
</organism>
<reference evidence="3 4" key="1">
    <citation type="submission" date="2018-06" db="EMBL/GenBank/DDBJ databases">
        <authorList>
            <consortium name="Pathogen Informatics"/>
            <person name="Doyle S."/>
        </authorList>
    </citation>
    <scope>NUCLEOTIDE SEQUENCE [LARGE SCALE GENOMIC DNA]</scope>
    <source>
        <strain evidence="3 4">NCTC10529</strain>
    </source>
</reference>
<dbReference type="Gene3D" id="1.25.40.10">
    <property type="entry name" value="Tetratricopeptide repeat domain"/>
    <property type="match status" value="1"/>
</dbReference>
<sequence length="231" mass="25428">MTKPLSLIISLLGLAACATSPQSAPPIVQAASVPTSIPYPEPTQAEQINQLAIQVARLEQQIAVLTEQLNQHETKHHSRNTSRNQTKQPAPKRVTAPAVSQSKPEASTSPLSQAQTWYKQGQYQKVLDLLRLHDSGGNGDANAQQSMILLLQSNQKLGYCQSVIQIGQRFATLFAQHDFAPEALYAVGQCQWQIQQRDIAKETWRNLVLRYPNTPAARRAGSSNSVKKDTP</sequence>
<evidence type="ECO:0000256" key="2">
    <source>
        <dbReference type="SAM" id="SignalP"/>
    </source>
</evidence>
<evidence type="ECO:0000313" key="3">
    <source>
        <dbReference type="EMBL" id="SQH24556.1"/>
    </source>
</evidence>
<dbReference type="RefSeq" id="WP_003785134.1">
    <property type="nucleotide sequence ID" value="NZ_CP091518.1"/>
</dbReference>
<accession>A0AAX2J2F8</accession>
<proteinExistence type="predicted"/>
<gene>
    <name evidence="3" type="ORF">NCTC10529_00744</name>
</gene>
<evidence type="ECO:0000256" key="1">
    <source>
        <dbReference type="SAM" id="MobiDB-lite"/>
    </source>
</evidence>
<dbReference type="InterPro" id="IPR011990">
    <property type="entry name" value="TPR-like_helical_dom_sf"/>
</dbReference>